<keyword evidence="2 3" id="KW-0040">ANK repeat</keyword>
<dbReference type="PANTHER" id="PTHR24198:SF165">
    <property type="entry name" value="ANKYRIN REPEAT-CONTAINING PROTEIN-RELATED"/>
    <property type="match status" value="1"/>
</dbReference>
<keyword evidence="6" id="KW-1185">Reference proteome</keyword>
<gene>
    <name evidence="5" type="ORF">FSARC_3234</name>
</gene>
<proteinExistence type="predicted"/>
<dbReference type="PROSITE" id="PS50088">
    <property type="entry name" value="ANK_REPEAT"/>
    <property type="match status" value="5"/>
</dbReference>
<dbReference type="InterPro" id="IPR002110">
    <property type="entry name" value="Ankyrin_rpt"/>
</dbReference>
<dbReference type="SMART" id="SM00248">
    <property type="entry name" value="ANK"/>
    <property type="match status" value="10"/>
</dbReference>
<evidence type="ECO:0000256" key="2">
    <source>
        <dbReference type="ARBA" id="ARBA00023043"/>
    </source>
</evidence>
<dbReference type="Pfam" id="PF12796">
    <property type="entry name" value="Ank_2"/>
    <property type="match status" value="3"/>
</dbReference>
<dbReference type="AlphaFoldDB" id="A0A8H4U4C8"/>
<feature type="repeat" description="ANK" evidence="3">
    <location>
        <begin position="544"/>
        <end position="576"/>
    </location>
</feature>
<dbReference type="SUPFAM" id="SSF48403">
    <property type="entry name" value="Ankyrin repeat"/>
    <property type="match status" value="3"/>
</dbReference>
<feature type="repeat" description="ANK" evidence="3">
    <location>
        <begin position="337"/>
        <end position="369"/>
    </location>
</feature>
<evidence type="ECO:0000256" key="1">
    <source>
        <dbReference type="ARBA" id="ARBA00022737"/>
    </source>
</evidence>
<dbReference type="Gene3D" id="1.25.40.20">
    <property type="entry name" value="Ankyrin repeat-containing domain"/>
    <property type="match status" value="4"/>
</dbReference>
<dbReference type="PRINTS" id="PR01415">
    <property type="entry name" value="ANKYRIN"/>
</dbReference>
<evidence type="ECO:0000313" key="5">
    <source>
        <dbReference type="EMBL" id="KAF4969551.1"/>
    </source>
</evidence>
<dbReference type="InterPro" id="IPR025676">
    <property type="entry name" value="Clr5_dom"/>
</dbReference>
<feature type="domain" description="Clr5" evidence="4">
    <location>
        <begin position="11"/>
        <end position="62"/>
    </location>
</feature>
<feature type="repeat" description="ANK" evidence="3">
    <location>
        <begin position="967"/>
        <end position="999"/>
    </location>
</feature>
<keyword evidence="1" id="KW-0677">Repeat</keyword>
<sequence>MPSFKTPAIPEETWAHYEPYIRHFLVAKGMQVGEVVTELARHNFRIKKPQLEHRINRWQIGKAIRPEIWRHVGLQIAKRQHENRRSRVIHRGKTLELSKVRDQTARNQTCTGPASPDLALITNAQVVVCTPPVLPHEPAWPSDLPWLRFYDKTFIPLASHALQAMDLDPSTTRGQRAWTAESIVTNDHRSISRLDPASPKLQASTLETIIGTSMPEYYPGENWNRAQSLLKGSDKEVLQASLSIVLYNLSNNLFDPFDDHDWEVNVQVLHDCGIMSLPLPATLDDVTINGILRSLFHAALWRLVTEKDKNEPLAVLRWTLSAGRIPTSLVFIPEFETTITPLQAASYYGDFDSMELLLRAGADPNFVPKDDFFSPLELAVSGHFTSRRLNTVHALLEHGATTRPDEALRLAVESQDMEIAKMILRGTPSIADIPEEPIDPLLKQIVLEAADHEDAKRLGFVMDLLSHLCPARPRKDFVTVETFYAAAAAWGHIDKILLLHDISPGDTPMEKPGFTLLHAAAGRGHRDICALLLNLYGSDVLNSCSYPPLHVASLYGRPSIVQLFIDEGASVNAIPVADGSPHDQYPMGRSDSYVTFLKTLKTASPLEMIREVLRSPFTKTSETYLCAAALIRAGAKVIAGDVVLALATQSPFEIDFFEMLSAVLDFGGDPDEMSEKGLTALQLSLRPRFSTHIADHTAKVSRLLLDNGALLTGGEANSAAILGDWTLVDRLLSKGELLLDFDDASTTALEAAIGCHHDSECLVKALELLPYIYSPGCLCAAILTRRYWLVDHLLANRVTRNQPDCLEGTAISLAVVSGDLPLLRKLLAILLPQPATAKMPSASHMWETPKNRNGDSWWRFEGCCSQVSPLAMAAYFGATDGFYELLHHGFLADQMTWSEIASKDRLSMAQALVDNNQRLELDGLSSSVELTDFLICSIRNRNKELVLLLLESYPNINRHYWFSEAKSGFTPLQAAADTGNSDLIEIFLRRGADVNVSPATRNGATALQFAAMRGHLGIAKRLIDLGADPNAPAALINGRTALEGAAENGRLDMLHLLLERGTLTKGAGRHQYIRAIKLAIRQGHCPAERLLRGYRNWEEEDDGLFEQEENFDRQDYLDEVSILNSEVT</sequence>
<dbReference type="EMBL" id="JABEXW010000158">
    <property type="protein sequence ID" value="KAF4969551.1"/>
    <property type="molecule type" value="Genomic_DNA"/>
</dbReference>
<evidence type="ECO:0000259" key="4">
    <source>
        <dbReference type="Pfam" id="PF14420"/>
    </source>
</evidence>
<dbReference type="Pfam" id="PF00023">
    <property type="entry name" value="Ank"/>
    <property type="match status" value="1"/>
</dbReference>
<dbReference type="OrthoDB" id="539213at2759"/>
<dbReference type="PROSITE" id="PS50297">
    <property type="entry name" value="ANK_REP_REGION"/>
    <property type="match status" value="5"/>
</dbReference>
<dbReference type="Pfam" id="PF14420">
    <property type="entry name" value="Clr5"/>
    <property type="match status" value="1"/>
</dbReference>
<comment type="caution">
    <text evidence="5">The sequence shown here is derived from an EMBL/GenBank/DDBJ whole genome shotgun (WGS) entry which is preliminary data.</text>
</comment>
<protein>
    <recommendedName>
        <fullName evidence="4">Clr5 domain-containing protein</fullName>
    </recommendedName>
</protein>
<dbReference type="InterPro" id="IPR036770">
    <property type="entry name" value="Ankyrin_rpt-contain_sf"/>
</dbReference>
<dbReference type="Proteomes" id="UP000622797">
    <property type="component" value="Unassembled WGS sequence"/>
</dbReference>
<evidence type="ECO:0000256" key="3">
    <source>
        <dbReference type="PROSITE-ProRule" id="PRU00023"/>
    </source>
</evidence>
<reference evidence="5" key="2">
    <citation type="submission" date="2020-05" db="EMBL/GenBank/DDBJ databases">
        <authorList>
            <person name="Kim H.-S."/>
            <person name="Proctor R.H."/>
            <person name="Brown D.W."/>
        </authorList>
    </citation>
    <scope>NUCLEOTIDE SEQUENCE</scope>
    <source>
        <strain evidence="5">NRRL 20472</strain>
    </source>
</reference>
<evidence type="ECO:0000313" key="6">
    <source>
        <dbReference type="Proteomes" id="UP000622797"/>
    </source>
</evidence>
<reference evidence="5" key="1">
    <citation type="journal article" date="2020" name="BMC Genomics">
        <title>Correction to: Identification and distribution of gene clusters required for synthesis of sphingolipid metabolism inhibitors in diverse species of the filamentous fungus Fusarium.</title>
        <authorList>
            <person name="Kim H.S."/>
            <person name="Lohmar J.M."/>
            <person name="Busman M."/>
            <person name="Brown D.W."/>
            <person name="Naumann T.A."/>
            <person name="Divon H.H."/>
            <person name="Lysoe E."/>
            <person name="Uhlig S."/>
            <person name="Proctor R.H."/>
        </authorList>
    </citation>
    <scope>NUCLEOTIDE SEQUENCE</scope>
    <source>
        <strain evidence="5">NRRL 20472</strain>
    </source>
</reference>
<accession>A0A8H4U4C8</accession>
<dbReference type="PANTHER" id="PTHR24198">
    <property type="entry name" value="ANKYRIN REPEAT AND PROTEIN KINASE DOMAIN-CONTAINING PROTEIN"/>
    <property type="match status" value="1"/>
</dbReference>
<feature type="repeat" description="ANK" evidence="3">
    <location>
        <begin position="1037"/>
        <end position="1061"/>
    </location>
</feature>
<feature type="repeat" description="ANK" evidence="3">
    <location>
        <begin position="1002"/>
        <end position="1034"/>
    </location>
</feature>
<name>A0A8H4U4C8_9HYPO</name>
<organism evidence="5 6">
    <name type="scientific">Fusarium sarcochroum</name>
    <dbReference type="NCBI Taxonomy" id="1208366"/>
    <lineage>
        <taxon>Eukaryota</taxon>
        <taxon>Fungi</taxon>
        <taxon>Dikarya</taxon>
        <taxon>Ascomycota</taxon>
        <taxon>Pezizomycotina</taxon>
        <taxon>Sordariomycetes</taxon>
        <taxon>Hypocreomycetidae</taxon>
        <taxon>Hypocreales</taxon>
        <taxon>Nectriaceae</taxon>
        <taxon>Fusarium</taxon>
        <taxon>Fusarium lateritium species complex</taxon>
    </lineage>
</organism>